<proteinExistence type="predicted"/>
<evidence type="ECO:0000313" key="1">
    <source>
        <dbReference type="EMBL" id="PTB85977.1"/>
    </source>
</evidence>
<comment type="caution">
    <text evidence="1">The sequence shown here is derived from an EMBL/GenBank/DDBJ whole genome shotgun (WGS) entry which is preliminary data.</text>
</comment>
<dbReference type="Gene3D" id="1.10.287.3020">
    <property type="match status" value="1"/>
</dbReference>
<reference evidence="1" key="1">
    <citation type="submission" date="2018-03" db="EMBL/GenBank/DDBJ databases">
        <title>Cross-interface Injection: A General Nanoliter Liquid Handling Method Applied to Single Cells Genome Amplification Automated Nanoliter Liquid Handling Applied to Single Cell Multiple Displacement Amplification.</title>
        <authorList>
            <person name="Yun J."/>
            <person name="Xu P."/>
            <person name="Xu J."/>
            <person name="Dai X."/>
            <person name="Wang Y."/>
            <person name="Zheng X."/>
            <person name="Cao C."/>
            <person name="Yi Q."/>
            <person name="Zhu Y."/>
            <person name="Wang L."/>
            <person name="Dong Z."/>
            <person name="Huang Y."/>
            <person name="Huang L."/>
            <person name="Du W."/>
        </authorList>
    </citation>
    <scope>NUCLEOTIDE SEQUENCE [LARGE SCALE GENOMIC DNA]</scope>
    <source>
        <strain evidence="1">Z-D3-2</strain>
    </source>
</reference>
<accession>A0A2T4CWP2</accession>
<gene>
    <name evidence="1" type="ORF">C9940_04290</name>
</gene>
<organism evidence="1">
    <name type="scientific">Pseudidiomarina aestuarii</name>
    <dbReference type="NCBI Taxonomy" id="624146"/>
    <lineage>
        <taxon>Bacteria</taxon>
        <taxon>Pseudomonadati</taxon>
        <taxon>Pseudomonadota</taxon>
        <taxon>Gammaproteobacteria</taxon>
        <taxon>Alteromonadales</taxon>
        <taxon>Idiomarinaceae</taxon>
        <taxon>Pseudidiomarina</taxon>
    </lineage>
</organism>
<dbReference type="InterPro" id="IPR021490">
    <property type="entry name" value="DUF3144"/>
</dbReference>
<dbReference type="AlphaFoldDB" id="A0A2T4CWP2"/>
<name>A0A2T4CWP2_9GAMM</name>
<dbReference type="Pfam" id="PF11342">
    <property type="entry name" value="DUF3144"/>
    <property type="match status" value="1"/>
</dbReference>
<feature type="non-terminal residue" evidence="1">
    <location>
        <position position="1"/>
    </location>
</feature>
<sequence>AFFDRADAFIKLANEQMEKSVEAGEVSASFMYGLARYSAWFSASGWTNARDMADARDETVDFFVNEYRRMLELNMDDYIQNFNNYVQASEQLQNKG</sequence>
<protein>
    <submittedName>
        <fullName evidence="1">DUF3144 domain-containing protein</fullName>
    </submittedName>
</protein>
<dbReference type="EMBL" id="PYVN01000053">
    <property type="protein sequence ID" value="PTB85977.1"/>
    <property type="molecule type" value="Genomic_DNA"/>
</dbReference>